<feature type="domain" description="TonB-dependent receptor plug" evidence="13">
    <location>
        <begin position="33"/>
        <end position="146"/>
    </location>
</feature>
<name>A0ABR6ZL55_9BURK</name>
<dbReference type="SUPFAM" id="SSF56935">
    <property type="entry name" value="Porins"/>
    <property type="match status" value="1"/>
</dbReference>
<evidence type="ECO:0000256" key="4">
    <source>
        <dbReference type="ARBA" id="ARBA00022452"/>
    </source>
</evidence>
<evidence type="ECO:0000256" key="5">
    <source>
        <dbReference type="ARBA" id="ARBA00022692"/>
    </source>
</evidence>
<proteinExistence type="inferred from homology"/>
<evidence type="ECO:0000256" key="3">
    <source>
        <dbReference type="ARBA" id="ARBA00022448"/>
    </source>
</evidence>
<dbReference type="Gene3D" id="2.40.170.20">
    <property type="entry name" value="TonB-dependent receptor, beta-barrel domain"/>
    <property type="match status" value="1"/>
</dbReference>
<dbReference type="Gene3D" id="2.170.130.10">
    <property type="entry name" value="TonB-dependent receptor, plug domain"/>
    <property type="match status" value="1"/>
</dbReference>
<feature type="domain" description="TonB-dependent receptor-like beta-barrel" evidence="12">
    <location>
        <begin position="362"/>
        <end position="865"/>
    </location>
</feature>
<evidence type="ECO:0000256" key="8">
    <source>
        <dbReference type="ARBA" id="ARBA00023170"/>
    </source>
</evidence>
<keyword evidence="7 10" id="KW-0472">Membrane</keyword>
<evidence type="ECO:0000256" key="9">
    <source>
        <dbReference type="ARBA" id="ARBA00023237"/>
    </source>
</evidence>
<sequence>MGVLAPTAFAQEGVQKVEITGSSIKRTETEGVSTTQILSRKDIEQTGKTSIADVVRSISADNNGSISGSFTNGFAGSASGVSLRGLSVSSTLVLINGRRTAPYGFGDDGQRSFVDLNSIPLDAVERIEILKDGASAIYGSDAIAGVVNIILRQNYVGQSVAASIGQSSRGDGRVSSASASIGFGNLQTEKYNVFMTIDAKKQEKIWQKDRDDYIGQADARPWGGRDQRAGFITSGNAGGSNMLGTVRPVSATGGTIAGRGIQQLPGTCDAKNLDPVGGTSLDNGGGGCMFDPVKYQTIQPETQNLNLYTRGTFAINDVTTAYAELGLFNSKAKTQTTPSGLTGAGFDLVNARVNNTGTGPDQLLLPIGHPDNPYTDARARPRWIDAARPRTADLETTVTRFLAGVKGTFAEWDYDTGFLYAESKTDKTQNGYYRQSALKTAINNGTFRIGQGRVNTPEVLALVSPTLVNSGVTKSTSVDFKATRELMQLPGGAMGIAVGAEYRKEETNSDPTPYTNTNDIAGLGYSAAKGSRNVSAIYTELAIPVLKSLEFQLAARSDKYSDYGRSTTPKAGFKYTPTNTIAFRGTYAEGFRAPSAAENGDSAVAAFTNIASDPIRCAVTKLAADCSSQQVGAITVGNKNIKPETSKSYSLGLVVEPVKNFSISLDWWKIVRDGEISGSDPGAIVANPGNYPDAQIVRGEATTNFPTLAGPILMVKAPYLNAGKTQTSGLDLDMRTKFDLGSNGKLNAGVVITYMNEFRRTDADGTVHEFAGTHGDVNLSGDGGTPRTKASFTLGWERGPWTLSGNVNYVSSISDTNEIGGDCLDVDANGKPYLGCRVASFTTMDVFGKWKMSKNLEFTASITNLFDKMAPLDVQTYGRINYNPSLHQSGAVGRYFNVGGRYTF</sequence>
<protein>
    <submittedName>
        <fullName evidence="14">TonB-dependent receptor</fullName>
    </submittedName>
</protein>
<evidence type="ECO:0000259" key="13">
    <source>
        <dbReference type="Pfam" id="PF07715"/>
    </source>
</evidence>
<keyword evidence="4 10" id="KW-1134">Transmembrane beta strand</keyword>
<evidence type="ECO:0000313" key="15">
    <source>
        <dbReference type="Proteomes" id="UP000650424"/>
    </source>
</evidence>
<comment type="subcellular location">
    <subcellularLocation>
        <location evidence="1 10">Cell outer membrane</location>
        <topology evidence="1 10">Multi-pass membrane protein</topology>
    </subcellularLocation>
</comment>
<dbReference type="EMBL" id="JACOGF010000002">
    <property type="protein sequence ID" value="MBC3916630.1"/>
    <property type="molecule type" value="Genomic_DNA"/>
</dbReference>
<dbReference type="InterPro" id="IPR000531">
    <property type="entry name" value="Beta-barrel_TonB"/>
</dbReference>
<comment type="similarity">
    <text evidence="2 10 11">Belongs to the TonB-dependent receptor family.</text>
</comment>
<evidence type="ECO:0000256" key="1">
    <source>
        <dbReference type="ARBA" id="ARBA00004571"/>
    </source>
</evidence>
<evidence type="ECO:0000256" key="7">
    <source>
        <dbReference type="ARBA" id="ARBA00023136"/>
    </source>
</evidence>
<dbReference type="PANTHER" id="PTHR47234">
    <property type="match status" value="1"/>
</dbReference>
<dbReference type="InterPro" id="IPR039426">
    <property type="entry name" value="TonB-dep_rcpt-like"/>
</dbReference>
<evidence type="ECO:0000259" key="12">
    <source>
        <dbReference type="Pfam" id="PF00593"/>
    </source>
</evidence>
<accession>A0ABR6ZL55</accession>
<dbReference type="PROSITE" id="PS52016">
    <property type="entry name" value="TONB_DEPENDENT_REC_3"/>
    <property type="match status" value="1"/>
</dbReference>
<keyword evidence="3 10" id="KW-0813">Transport</keyword>
<reference evidence="14 15" key="1">
    <citation type="submission" date="2020-08" db="EMBL/GenBank/DDBJ databases">
        <title>Novel species isolated from subtropical streams in China.</title>
        <authorList>
            <person name="Lu H."/>
        </authorList>
    </citation>
    <scope>NUCLEOTIDE SEQUENCE [LARGE SCALE GENOMIC DNA]</scope>
    <source>
        <strain evidence="14 15">CY18W</strain>
    </source>
</reference>
<comment type="caution">
    <text evidence="14">The sequence shown here is derived from an EMBL/GenBank/DDBJ whole genome shotgun (WGS) entry which is preliminary data.</text>
</comment>
<keyword evidence="9 10" id="KW-0998">Cell outer membrane</keyword>
<evidence type="ECO:0000313" key="14">
    <source>
        <dbReference type="EMBL" id="MBC3916630.1"/>
    </source>
</evidence>
<dbReference type="InterPro" id="IPR036942">
    <property type="entry name" value="Beta-barrel_TonB_sf"/>
</dbReference>
<keyword evidence="5 10" id="KW-0812">Transmembrane</keyword>
<keyword evidence="8 14" id="KW-0675">Receptor</keyword>
<dbReference type="CDD" id="cd01347">
    <property type="entry name" value="ligand_gated_channel"/>
    <property type="match status" value="1"/>
</dbReference>
<evidence type="ECO:0000256" key="10">
    <source>
        <dbReference type="PROSITE-ProRule" id="PRU01360"/>
    </source>
</evidence>
<dbReference type="InterPro" id="IPR037066">
    <property type="entry name" value="Plug_dom_sf"/>
</dbReference>
<dbReference type="Pfam" id="PF07715">
    <property type="entry name" value="Plug"/>
    <property type="match status" value="1"/>
</dbReference>
<dbReference type="Pfam" id="PF00593">
    <property type="entry name" value="TonB_dep_Rec_b-barrel"/>
    <property type="match status" value="1"/>
</dbReference>
<dbReference type="Proteomes" id="UP000650424">
    <property type="component" value="Unassembled WGS sequence"/>
</dbReference>
<organism evidence="14 15">
    <name type="scientific">Undibacterium hunanense</name>
    <dbReference type="NCBI Taxonomy" id="2762292"/>
    <lineage>
        <taxon>Bacteria</taxon>
        <taxon>Pseudomonadati</taxon>
        <taxon>Pseudomonadota</taxon>
        <taxon>Betaproteobacteria</taxon>
        <taxon>Burkholderiales</taxon>
        <taxon>Oxalobacteraceae</taxon>
        <taxon>Undibacterium</taxon>
    </lineage>
</organism>
<evidence type="ECO:0000256" key="11">
    <source>
        <dbReference type="RuleBase" id="RU003357"/>
    </source>
</evidence>
<keyword evidence="15" id="KW-1185">Reference proteome</keyword>
<keyword evidence="6 11" id="KW-0798">TonB box</keyword>
<dbReference type="InterPro" id="IPR012910">
    <property type="entry name" value="Plug_dom"/>
</dbReference>
<evidence type="ECO:0000256" key="6">
    <source>
        <dbReference type="ARBA" id="ARBA00023077"/>
    </source>
</evidence>
<gene>
    <name evidence="14" type="ORF">H8L32_03950</name>
</gene>
<evidence type="ECO:0000256" key="2">
    <source>
        <dbReference type="ARBA" id="ARBA00009810"/>
    </source>
</evidence>
<dbReference type="PANTHER" id="PTHR47234:SF2">
    <property type="entry name" value="TONB-DEPENDENT RECEPTOR"/>
    <property type="match status" value="1"/>
</dbReference>